<dbReference type="InterPro" id="IPR015947">
    <property type="entry name" value="PUA-like_sf"/>
</dbReference>
<dbReference type="Pfam" id="PF05033">
    <property type="entry name" value="Pre-SET"/>
    <property type="match status" value="1"/>
</dbReference>
<dbReference type="Gene3D" id="2.170.270.10">
    <property type="entry name" value="SET domain"/>
    <property type="match status" value="1"/>
</dbReference>
<evidence type="ECO:0000313" key="10">
    <source>
        <dbReference type="Proteomes" id="UP001642360"/>
    </source>
</evidence>
<dbReference type="SUPFAM" id="SSF82199">
    <property type="entry name" value="SET domain"/>
    <property type="match status" value="1"/>
</dbReference>
<dbReference type="Pfam" id="PF02182">
    <property type="entry name" value="SAD_SRA"/>
    <property type="match status" value="1"/>
</dbReference>
<dbReference type="PROSITE" id="PS51575">
    <property type="entry name" value="SAM_MT43_SUVAR39_2"/>
    <property type="match status" value="1"/>
</dbReference>
<dbReference type="GO" id="GO:0006325">
    <property type="term" value="P:chromatin organization"/>
    <property type="evidence" value="ECO:0007669"/>
    <property type="project" value="UniProtKB-KW"/>
</dbReference>
<dbReference type="PROSITE" id="PS50280">
    <property type="entry name" value="SET"/>
    <property type="match status" value="1"/>
</dbReference>
<name>A0ABC8QQW2_9AQUA</name>
<reference evidence="9 10" key="1">
    <citation type="submission" date="2024-02" db="EMBL/GenBank/DDBJ databases">
        <authorList>
            <person name="Vignale AGUSTIN F."/>
            <person name="Sosa J E."/>
            <person name="Modenutti C."/>
        </authorList>
    </citation>
    <scope>NUCLEOTIDE SEQUENCE [LARGE SCALE GENOMIC DNA]</scope>
</reference>
<dbReference type="GO" id="GO:0005634">
    <property type="term" value="C:nucleus"/>
    <property type="evidence" value="ECO:0007669"/>
    <property type="project" value="UniProtKB-SubCell"/>
</dbReference>
<keyword evidence="2" id="KW-0158">Chromosome</keyword>
<organism evidence="9 10">
    <name type="scientific">Ilex paraguariensis</name>
    <name type="common">yerba mate</name>
    <dbReference type="NCBI Taxonomy" id="185542"/>
    <lineage>
        <taxon>Eukaryota</taxon>
        <taxon>Viridiplantae</taxon>
        <taxon>Streptophyta</taxon>
        <taxon>Embryophyta</taxon>
        <taxon>Tracheophyta</taxon>
        <taxon>Spermatophyta</taxon>
        <taxon>Magnoliopsida</taxon>
        <taxon>eudicotyledons</taxon>
        <taxon>Gunneridae</taxon>
        <taxon>Pentapetalae</taxon>
        <taxon>asterids</taxon>
        <taxon>campanulids</taxon>
        <taxon>Aquifoliales</taxon>
        <taxon>Aquifoliaceae</taxon>
        <taxon>Ilex</taxon>
    </lineage>
</organism>
<dbReference type="Proteomes" id="UP001642360">
    <property type="component" value="Unassembled WGS sequence"/>
</dbReference>
<dbReference type="InterPro" id="IPR051357">
    <property type="entry name" value="H3K9_HMTase_SUVAR3-9"/>
</dbReference>
<dbReference type="InterPro" id="IPR025794">
    <property type="entry name" value="H3-K9-MeTrfase_plant"/>
</dbReference>
<dbReference type="Gene3D" id="2.30.280.10">
    <property type="entry name" value="SRA-YDG"/>
    <property type="match status" value="1"/>
</dbReference>
<dbReference type="Pfam" id="PF00856">
    <property type="entry name" value="SET"/>
    <property type="match status" value="1"/>
</dbReference>
<evidence type="ECO:0000256" key="5">
    <source>
        <dbReference type="PROSITE-ProRule" id="PRU00358"/>
    </source>
</evidence>
<dbReference type="SUPFAM" id="SSF88697">
    <property type="entry name" value="PUA domain-like"/>
    <property type="match status" value="1"/>
</dbReference>
<keyword evidence="4 5" id="KW-0539">Nucleus</keyword>
<comment type="caution">
    <text evidence="9">The sequence shown here is derived from an EMBL/GenBank/DDBJ whole genome shotgun (WGS) entry which is preliminary data.</text>
</comment>
<protein>
    <submittedName>
        <fullName evidence="9">Uncharacterized protein</fullName>
    </submittedName>
</protein>
<dbReference type="InterPro" id="IPR001214">
    <property type="entry name" value="SET_dom"/>
</dbReference>
<proteinExistence type="predicted"/>
<dbReference type="PANTHER" id="PTHR45660">
    <property type="entry name" value="HISTONE-LYSINE N-METHYLTRANSFERASE SETMAR"/>
    <property type="match status" value="1"/>
</dbReference>
<comment type="subcellular location">
    <subcellularLocation>
        <location evidence="1">Chromosome</location>
    </subcellularLocation>
    <subcellularLocation>
        <location evidence="5">Nucleus</location>
    </subcellularLocation>
</comment>
<feature type="domain" description="SET" evidence="6">
    <location>
        <begin position="729"/>
        <end position="852"/>
    </location>
</feature>
<dbReference type="InterPro" id="IPR046341">
    <property type="entry name" value="SET_dom_sf"/>
</dbReference>
<evidence type="ECO:0000256" key="3">
    <source>
        <dbReference type="ARBA" id="ARBA00022853"/>
    </source>
</evidence>
<dbReference type="PROSITE" id="PS51015">
    <property type="entry name" value="YDG"/>
    <property type="match status" value="1"/>
</dbReference>
<evidence type="ECO:0000313" key="9">
    <source>
        <dbReference type="EMBL" id="CAK9135094.1"/>
    </source>
</evidence>
<evidence type="ECO:0000256" key="4">
    <source>
        <dbReference type="ARBA" id="ARBA00023242"/>
    </source>
</evidence>
<keyword evidence="10" id="KW-1185">Reference proteome</keyword>
<dbReference type="EMBL" id="CAUOFW020000692">
    <property type="protein sequence ID" value="CAK9135094.1"/>
    <property type="molecule type" value="Genomic_DNA"/>
</dbReference>
<dbReference type="SMART" id="SM00466">
    <property type="entry name" value="SRA"/>
    <property type="match status" value="1"/>
</dbReference>
<dbReference type="InterPro" id="IPR003105">
    <property type="entry name" value="SRA_YDG"/>
</dbReference>
<dbReference type="SMART" id="SM00317">
    <property type="entry name" value="SET"/>
    <property type="match status" value="1"/>
</dbReference>
<dbReference type="PROSITE" id="PS50867">
    <property type="entry name" value="PRE_SET"/>
    <property type="match status" value="1"/>
</dbReference>
<feature type="domain" description="YDG" evidence="8">
    <location>
        <begin position="456"/>
        <end position="595"/>
    </location>
</feature>
<dbReference type="SMART" id="SM00468">
    <property type="entry name" value="PreSET"/>
    <property type="match status" value="1"/>
</dbReference>
<sequence length="943" mass="106438">MPAKRLVENNRCECPSSPNIKRLKGDAIGQFPKHCGALDSRDGERKLKVSQGAVLDVMPLSIWVPNDLPYSVMKTLVSHGKVDALETKMTGKNVEMDLPKELGKSELVNVVANGGQPRQIDIEWQSTALDFRQCGEWGASYRSNLTSTFRETISATRTLDTQVTIEQSYHCAKVHPQEIGDGYVQGRKLEQNVSKKNPEKVQHEPRQVNEMCKLVQEKTSDCDLKQEEDGDEVHILSPLEWNLLESGFKRQTVCNIDGVRSLVEKSCKDPEKCNRNNFCEVESGALAESQEVESFQLAPSFVDNLTAEQWGKRVFDCGFTESMCGYKGQNFDLMDVDRSKNVSGSNSTRNESLALGMKTAYHCMSSAFGNDEEHELILAAKESTDGSIVPYDEYQTLVSRNKVREAVNLFEEMYNKMFQEYNTKDPRKPVGQIHVEAAMVLKKQQKQGNADKHFLGHVPGVEVGDRFRFWAELVIIGLHHQFSSGIHYVKKDGKILATSIVASGRYSNNTESTDVLVYSGQGGNPATGDNKPEDQKLERGNLALKNSMDAKTPVRVILGHRRDSIYIYNGLYTVEEYWQERGSYGKLVFRFKLNRIPGLPKFTQQILIKPKKSKACFERCVADDVSGGKEKMCIRAMNALDDEKPPPFTYITNMIYSDWYDHSMPIGCDCTNGCSDSEQCSCALKNGGEIPFNNSGAIVRAKPVVYECGSSCKCPPSCMNRSTQHSVRYQLEVFKTESRGWGVRSQDFISSGSFICEYVGELLREKEAEERAGSDEYLFDIGNSQFDETEDDTFTIDAAQFGNVGRFINHSCSPNLYAQNVFYDHDDQRMPHVMLFASKNIPPLRELTYDYNYKIDQVRDANGNIKKKNCYCGARRRVGAVHFQWIAWDLETSWLMRTRVETSVKELCCGVKGFLLGFSALLFSTYLWKQGPGWVGCEIKFSR</sequence>
<gene>
    <name evidence="9" type="ORF">ILEXP_LOCUS2028</name>
</gene>
<evidence type="ECO:0000259" key="8">
    <source>
        <dbReference type="PROSITE" id="PS51015"/>
    </source>
</evidence>
<keyword evidence="3" id="KW-0156">Chromatin regulator</keyword>
<evidence type="ECO:0000259" key="6">
    <source>
        <dbReference type="PROSITE" id="PS50280"/>
    </source>
</evidence>
<feature type="domain" description="Pre-SET" evidence="7">
    <location>
        <begin position="666"/>
        <end position="726"/>
    </location>
</feature>
<evidence type="ECO:0000259" key="7">
    <source>
        <dbReference type="PROSITE" id="PS50867"/>
    </source>
</evidence>
<evidence type="ECO:0000256" key="1">
    <source>
        <dbReference type="ARBA" id="ARBA00004286"/>
    </source>
</evidence>
<dbReference type="InterPro" id="IPR036987">
    <property type="entry name" value="SRA-YDG_sf"/>
</dbReference>
<dbReference type="GO" id="GO:0005694">
    <property type="term" value="C:chromosome"/>
    <property type="evidence" value="ECO:0007669"/>
    <property type="project" value="UniProtKB-SubCell"/>
</dbReference>
<dbReference type="AlphaFoldDB" id="A0ABC8QQW2"/>
<dbReference type="InterPro" id="IPR007728">
    <property type="entry name" value="Pre-SET_dom"/>
</dbReference>
<evidence type="ECO:0000256" key="2">
    <source>
        <dbReference type="ARBA" id="ARBA00022454"/>
    </source>
</evidence>
<dbReference type="PANTHER" id="PTHR45660:SF46">
    <property type="entry name" value="HISTONE-LYSINE N-METHYLTRANSFERASE, H3 LYSINE-9 SPECIFIC SUVH6"/>
    <property type="match status" value="1"/>
</dbReference>
<accession>A0ABC8QQW2</accession>